<evidence type="ECO:0000256" key="2">
    <source>
        <dbReference type="ARBA" id="ARBA00001954"/>
    </source>
</evidence>
<keyword evidence="11" id="KW-0539">Nucleus</keyword>
<sequence length="149" mass="17873">MANPYFMGPVDDQRNECRLNPNREATRSDLAAIDVELSNIEMGTNWESRLDNLFEAYDMHHRDEIHISRATMPDFDDKLKMFFEEHLHRDPEIRFIKSGTGYFDVRSIEDKWIRIPVKRGDFLYLPSGIYHRFTTDWDVSVYIQFYHSF</sequence>
<dbReference type="CDD" id="cd02232">
    <property type="entry name" value="cupin_ARD"/>
    <property type="match status" value="1"/>
</dbReference>
<proteinExistence type="predicted"/>
<dbReference type="SUPFAM" id="SSF51182">
    <property type="entry name" value="RmlC-like cupins"/>
    <property type="match status" value="1"/>
</dbReference>
<evidence type="ECO:0000256" key="1">
    <source>
        <dbReference type="ARBA" id="ARBA00000428"/>
    </source>
</evidence>
<dbReference type="EC" id="1.13.11.54" evidence="12"/>
<organism evidence="13 14">
    <name type="scientific">Oesophagostomum dentatum</name>
    <name type="common">Nodular worm</name>
    <dbReference type="NCBI Taxonomy" id="61180"/>
    <lineage>
        <taxon>Eukaryota</taxon>
        <taxon>Metazoa</taxon>
        <taxon>Ecdysozoa</taxon>
        <taxon>Nematoda</taxon>
        <taxon>Chromadorea</taxon>
        <taxon>Rhabditida</taxon>
        <taxon>Rhabditina</taxon>
        <taxon>Rhabditomorpha</taxon>
        <taxon>Strongyloidea</taxon>
        <taxon>Strongylidae</taxon>
        <taxon>Oesophagostomum</taxon>
    </lineage>
</organism>
<keyword evidence="4" id="KW-0533">Nickel</keyword>
<evidence type="ECO:0000256" key="6">
    <source>
        <dbReference type="ARBA" id="ARBA00022723"/>
    </source>
</evidence>
<keyword evidence="10" id="KW-0486">Methionine biosynthesis</keyword>
<evidence type="ECO:0000256" key="4">
    <source>
        <dbReference type="ARBA" id="ARBA00022596"/>
    </source>
</evidence>
<comment type="cofactor">
    <cofactor evidence="2">
        <name>Fe(2+)</name>
        <dbReference type="ChEBI" id="CHEBI:29033"/>
    </cofactor>
</comment>
<protein>
    <recommendedName>
        <fullName evidence="12">acireductone dioxygenase (Fe(2+)-requiring)</fullName>
        <ecNumber evidence="12">1.13.11.54</ecNumber>
    </recommendedName>
</protein>
<dbReference type="FunFam" id="2.60.120.10:FF:000099">
    <property type="entry name" value="1,2-dihydroxy-3-keto-5-methylthiopentene dioxygenase"/>
    <property type="match status" value="1"/>
</dbReference>
<keyword evidence="9" id="KW-0408">Iron</keyword>
<evidence type="ECO:0000256" key="8">
    <source>
        <dbReference type="ARBA" id="ARBA00023002"/>
    </source>
</evidence>
<dbReference type="InterPro" id="IPR004313">
    <property type="entry name" value="ARD"/>
</dbReference>
<evidence type="ECO:0000313" key="13">
    <source>
        <dbReference type="EMBL" id="KHJ92872.1"/>
    </source>
</evidence>
<reference evidence="13 14" key="1">
    <citation type="submission" date="2014-03" db="EMBL/GenBank/DDBJ databases">
        <title>Draft genome of the hookworm Oesophagostomum dentatum.</title>
        <authorList>
            <person name="Mitreva M."/>
        </authorList>
    </citation>
    <scope>NUCLEOTIDE SEQUENCE [LARGE SCALE GENOMIC DNA]</scope>
    <source>
        <strain evidence="13 14">OD-Hann</strain>
    </source>
</reference>
<comment type="catalytic activity">
    <reaction evidence="1">
        <text>1,2-dihydroxy-5-(methylsulfanyl)pent-1-en-3-one + O2 = 4-methylsulfanyl-2-oxobutanoate + formate + 2 H(+)</text>
        <dbReference type="Rhea" id="RHEA:24504"/>
        <dbReference type="ChEBI" id="CHEBI:15378"/>
        <dbReference type="ChEBI" id="CHEBI:15379"/>
        <dbReference type="ChEBI" id="CHEBI:15740"/>
        <dbReference type="ChEBI" id="CHEBI:16723"/>
        <dbReference type="ChEBI" id="CHEBI:49252"/>
        <dbReference type="EC" id="1.13.11.54"/>
    </reaction>
</comment>
<keyword evidence="5" id="KW-0028">Amino-acid biosynthesis</keyword>
<evidence type="ECO:0000256" key="11">
    <source>
        <dbReference type="ARBA" id="ARBA00023242"/>
    </source>
</evidence>
<keyword evidence="3" id="KW-0963">Cytoplasm</keyword>
<dbReference type="Gene3D" id="2.60.120.10">
    <property type="entry name" value="Jelly Rolls"/>
    <property type="match status" value="1"/>
</dbReference>
<dbReference type="GO" id="GO:0009086">
    <property type="term" value="P:methionine biosynthetic process"/>
    <property type="evidence" value="ECO:0007669"/>
    <property type="project" value="UniProtKB-KW"/>
</dbReference>
<keyword evidence="6" id="KW-0479">Metal-binding</keyword>
<dbReference type="PANTHER" id="PTHR23418:SF0">
    <property type="entry name" value="ACIREDUCTONE DIOXYGENASE"/>
    <property type="match status" value="1"/>
</dbReference>
<keyword evidence="8" id="KW-0560">Oxidoreductase</keyword>
<evidence type="ECO:0000256" key="12">
    <source>
        <dbReference type="ARBA" id="ARBA00039005"/>
    </source>
</evidence>
<evidence type="ECO:0000256" key="9">
    <source>
        <dbReference type="ARBA" id="ARBA00023004"/>
    </source>
</evidence>
<dbReference type="Proteomes" id="UP000053660">
    <property type="component" value="Unassembled WGS sequence"/>
</dbReference>
<evidence type="ECO:0000256" key="10">
    <source>
        <dbReference type="ARBA" id="ARBA00023167"/>
    </source>
</evidence>
<dbReference type="Pfam" id="PF03079">
    <property type="entry name" value="ARD"/>
    <property type="match status" value="1"/>
</dbReference>
<keyword evidence="14" id="KW-1185">Reference proteome</keyword>
<gene>
    <name evidence="13" type="ORF">OESDEN_07228</name>
</gene>
<name>A0A0B1TAM5_OESDE</name>
<dbReference type="InterPro" id="IPR011051">
    <property type="entry name" value="RmlC_Cupin_sf"/>
</dbReference>
<dbReference type="GO" id="GO:0046872">
    <property type="term" value="F:metal ion binding"/>
    <property type="evidence" value="ECO:0007669"/>
    <property type="project" value="UniProtKB-KW"/>
</dbReference>
<dbReference type="EMBL" id="KN551076">
    <property type="protein sequence ID" value="KHJ92872.1"/>
    <property type="molecule type" value="Genomic_DNA"/>
</dbReference>
<accession>A0A0B1TAM5</accession>
<evidence type="ECO:0000256" key="5">
    <source>
        <dbReference type="ARBA" id="ARBA00022605"/>
    </source>
</evidence>
<dbReference type="GO" id="GO:0010309">
    <property type="term" value="F:acireductone dioxygenase [iron(II)-requiring] activity"/>
    <property type="evidence" value="ECO:0007669"/>
    <property type="project" value="UniProtKB-EC"/>
</dbReference>
<keyword evidence="7" id="KW-0223">Dioxygenase</keyword>
<dbReference type="InterPro" id="IPR014710">
    <property type="entry name" value="RmlC-like_jellyroll"/>
</dbReference>
<evidence type="ECO:0000256" key="3">
    <source>
        <dbReference type="ARBA" id="ARBA00022490"/>
    </source>
</evidence>
<evidence type="ECO:0000313" key="14">
    <source>
        <dbReference type="Proteomes" id="UP000053660"/>
    </source>
</evidence>
<dbReference type="AlphaFoldDB" id="A0A0B1TAM5"/>
<dbReference type="OrthoDB" id="1867259at2759"/>
<evidence type="ECO:0000256" key="7">
    <source>
        <dbReference type="ARBA" id="ARBA00022964"/>
    </source>
</evidence>
<dbReference type="PANTHER" id="PTHR23418">
    <property type="entry name" value="ACIREDUCTONE DIOXYGENASE"/>
    <property type="match status" value="1"/>
</dbReference>